<evidence type="ECO:0000256" key="2">
    <source>
        <dbReference type="ARBA" id="ARBA00051243"/>
    </source>
</evidence>
<dbReference type="Proteomes" id="UP001186944">
    <property type="component" value="Unassembled WGS sequence"/>
</dbReference>
<dbReference type="PROSITE" id="PS50011">
    <property type="entry name" value="PROTEIN_KINASE_DOM"/>
    <property type="match status" value="1"/>
</dbReference>
<dbReference type="Pfam" id="PF07714">
    <property type="entry name" value="PK_Tyr_Ser-Thr"/>
    <property type="match status" value="1"/>
</dbReference>
<name>A0AA88Y9Y3_PINIB</name>
<dbReference type="InterPro" id="IPR011009">
    <property type="entry name" value="Kinase-like_dom_sf"/>
</dbReference>
<proteinExistence type="predicted"/>
<dbReference type="FunFam" id="1.10.510.10:FF:000113">
    <property type="entry name" value="Tyrosine-protein kinase receptor"/>
    <property type="match status" value="1"/>
</dbReference>
<dbReference type="InterPro" id="IPR001245">
    <property type="entry name" value="Ser-Thr/Tyr_kinase_cat_dom"/>
</dbReference>
<dbReference type="PROSITE" id="PS00109">
    <property type="entry name" value="PROTEIN_KINASE_TYR"/>
    <property type="match status" value="1"/>
</dbReference>
<dbReference type="GO" id="GO:0007169">
    <property type="term" value="P:cell surface receptor protein tyrosine kinase signaling pathway"/>
    <property type="evidence" value="ECO:0007669"/>
    <property type="project" value="TreeGrafter"/>
</dbReference>
<dbReference type="GO" id="GO:0004714">
    <property type="term" value="F:transmembrane receptor protein tyrosine kinase activity"/>
    <property type="evidence" value="ECO:0007669"/>
    <property type="project" value="UniProtKB-EC"/>
</dbReference>
<dbReference type="SMART" id="SM00219">
    <property type="entry name" value="TyrKc"/>
    <property type="match status" value="1"/>
</dbReference>
<dbReference type="InterPro" id="IPR017441">
    <property type="entry name" value="Protein_kinase_ATP_BS"/>
</dbReference>
<comment type="catalytic activity">
    <reaction evidence="2">
        <text>L-tyrosyl-[protein] + ATP = O-phospho-L-tyrosyl-[protein] + ADP + H(+)</text>
        <dbReference type="Rhea" id="RHEA:10596"/>
        <dbReference type="Rhea" id="RHEA-COMP:10136"/>
        <dbReference type="Rhea" id="RHEA-COMP:20101"/>
        <dbReference type="ChEBI" id="CHEBI:15378"/>
        <dbReference type="ChEBI" id="CHEBI:30616"/>
        <dbReference type="ChEBI" id="CHEBI:46858"/>
        <dbReference type="ChEBI" id="CHEBI:61978"/>
        <dbReference type="ChEBI" id="CHEBI:456216"/>
        <dbReference type="EC" id="2.7.10.1"/>
    </reaction>
</comment>
<feature type="binding site" evidence="3">
    <location>
        <position position="171"/>
    </location>
    <ligand>
        <name>ATP</name>
        <dbReference type="ChEBI" id="CHEBI:30616"/>
    </ligand>
</feature>
<organism evidence="5 6">
    <name type="scientific">Pinctada imbricata</name>
    <name type="common">Atlantic pearl-oyster</name>
    <name type="synonym">Pinctada martensii</name>
    <dbReference type="NCBI Taxonomy" id="66713"/>
    <lineage>
        <taxon>Eukaryota</taxon>
        <taxon>Metazoa</taxon>
        <taxon>Spiralia</taxon>
        <taxon>Lophotrochozoa</taxon>
        <taxon>Mollusca</taxon>
        <taxon>Bivalvia</taxon>
        <taxon>Autobranchia</taxon>
        <taxon>Pteriomorphia</taxon>
        <taxon>Pterioida</taxon>
        <taxon>Pterioidea</taxon>
        <taxon>Pteriidae</taxon>
        <taxon>Pinctada</taxon>
    </lineage>
</organism>
<dbReference type="AlphaFoldDB" id="A0AA88Y9Y3"/>
<keyword evidence="3" id="KW-0547">Nucleotide-binding</keyword>
<accession>A0AA88Y9Y3</accession>
<dbReference type="InterPro" id="IPR008266">
    <property type="entry name" value="Tyr_kinase_AS"/>
</dbReference>
<dbReference type="Gene3D" id="3.30.200.20">
    <property type="entry name" value="Phosphorylase Kinase, domain 1"/>
    <property type="match status" value="1"/>
</dbReference>
<comment type="caution">
    <text evidence="5">The sequence shown here is derived from an EMBL/GenBank/DDBJ whole genome shotgun (WGS) entry which is preliminary data.</text>
</comment>
<dbReference type="GO" id="GO:0043235">
    <property type="term" value="C:receptor complex"/>
    <property type="evidence" value="ECO:0007669"/>
    <property type="project" value="TreeGrafter"/>
</dbReference>
<gene>
    <name evidence="5" type="ORF">FSP39_001820</name>
</gene>
<sequence>MRNTVRALPAVASSCMLSPEESTDIQRGQVVGAMSSLKRFGQGPSWIPVITVSQSASLKDALVQDSKRRQHVKNLKAVRLELITASQSFTIRPPHINGNVTDRPLSNTRRNAEYNPNYDFGNMKQPDQQLKELNRNNLKLARALGQGAFGEVYKGYLSSLPNTRGQAVAVKTLSAFSTQESELDFLMEAVILSKFHHPNIVNLIGVCFESHPRYIVLELLEGGDLKTFLREMRPKPDMSPPLVTVLDLLMLAIDISRGCQHLEDRHFIHRDIAARNCLLTCKGASRQAKIADFGMARDVYRSDYYKKGGKAMLPIKWMPPEAFLDGVFTSKTDVWSFGILLWEIFSMGYMPYPGRTNHDVMQYVTSGGRLEPPDKCPQSM</sequence>
<feature type="domain" description="Protein kinase" evidence="4">
    <location>
        <begin position="138"/>
        <end position="380"/>
    </location>
</feature>
<dbReference type="InterPro" id="IPR050122">
    <property type="entry name" value="RTK"/>
</dbReference>
<protein>
    <recommendedName>
        <fullName evidence="4">Protein kinase domain-containing protein</fullName>
    </recommendedName>
</protein>
<dbReference type="EMBL" id="VSWD01000009">
    <property type="protein sequence ID" value="KAK3092355.1"/>
    <property type="molecule type" value="Genomic_DNA"/>
</dbReference>
<reference evidence="5" key="1">
    <citation type="submission" date="2019-08" db="EMBL/GenBank/DDBJ databases">
        <title>The improved chromosome-level genome for the pearl oyster Pinctada fucata martensii using PacBio sequencing and Hi-C.</title>
        <authorList>
            <person name="Zheng Z."/>
        </authorList>
    </citation>
    <scope>NUCLEOTIDE SEQUENCE</scope>
    <source>
        <strain evidence="5">ZZ-2019</strain>
        <tissue evidence="5">Adductor muscle</tissue>
    </source>
</reference>
<dbReference type="PANTHER" id="PTHR24416:SF604">
    <property type="entry name" value="RECEPTOR PROTEIN-TYROSINE KINASE"/>
    <property type="match status" value="1"/>
</dbReference>
<evidence type="ECO:0000256" key="1">
    <source>
        <dbReference type="ARBA" id="ARBA00004167"/>
    </source>
</evidence>
<dbReference type="GO" id="GO:0045664">
    <property type="term" value="P:regulation of neuron differentiation"/>
    <property type="evidence" value="ECO:0007669"/>
    <property type="project" value="TreeGrafter"/>
</dbReference>
<keyword evidence="6" id="KW-1185">Reference proteome</keyword>
<evidence type="ECO:0000259" key="4">
    <source>
        <dbReference type="PROSITE" id="PS50011"/>
    </source>
</evidence>
<dbReference type="SUPFAM" id="SSF56112">
    <property type="entry name" value="Protein kinase-like (PK-like)"/>
    <property type="match status" value="1"/>
</dbReference>
<dbReference type="InterPro" id="IPR020635">
    <property type="entry name" value="Tyr_kinase_cat_dom"/>
</dbReference>
<comment type="subcellular location">
    <subcellularLocation>
        <location evidence="1">Membrane</location>
        <topology evidence="1">Single-pass membrane protein</topology>
    </subcellularLocation>
</comment>
<dbReference type="GO" id="GO:0005886">
    <property type="term" value="C:plasma membrane"/>
    <property type="evidence" value="ECO:0007669"/>
    <property type="project" value="TreeGrafter"/>
</dbReference>
<evidence type="ECO:0000313" key="5">
    <source>
        <dbReference type="EMBL" id="KAK3092355.1"/>
    </source>
</evidence>
<dbReference type="PRINTS" id="PR00109">
    <property type="entry name" value="TYRKINASE"/>
</dbReference>
<dbReference type="InterPro" id="IPR000719">
    <property type="entry name" value="Prot_kinase_dom"/>
</dbReference>
<dbReference type="GO" id="GO:0005524">
    <property type="term" value="F:ATP binding"/>
    <property type="evidence" value="ECO:0007669"/>
    <property type="project" value="UniProtKB-UniRule"/>
</dbReference>
<dbReference type="PANTHER" id="PTHR24416">
    <property type="entry name" value="TYROSINE-PROTEIN KINASE RECEPTOR"/>
    <property type="match status" value="1"/>
</dbReference>
<dbReference type="Gene3D" id="1.10.510.10">
    <property type="entry name" value="Transferase(Phosphotransferase) domain 1"/>
    <property type="match status" value="1"/>
</dbReference>
<keyword evidence="3" id="KW-0067">ATP-binding</keyword>
<dbReference type="PROSITE" id="PS00107">
    <property type="entry name" value="PROTEIN_KINASE_ATP"/>
    <property type="match status" value="1"/>
</dbReference>
<evidence type="ECO:0000256" key="3">
    <source>
        <dbReference type="PROSITE-ProRule" id="PRU10141"/>
    </source>
</evidence>
<evidence type="ECO:0000313" key="6">
    <source>
        <dbReference type="Proteomes" id="UP001186944"/>
    </source>
</evidence>